<evidence type="ECO:0000313" key="2">
    <source>
        <dbReference type="Proteomes" id="UP000215453"/>
    </source>
</evidence>
<sequence length="503" mass="56856">MSTSPPLRIAGGTLRIALSPNHEDDLILDRELVMTRCFAFAPLLRAPHEPGYCAAWDKSILVKVPSEDEPVRVYTLALRVIDGTMLLEGSDYHQGDDLHEFKNFHNSVYTTSNWPCAGFSQNAFEGVEEAAIQHCIMFDILHGIKIAPERLHIPYGQDAHDAVGWSGAFGRICEMCARAEFYGCLPFVASAMKEIISQAPSLWEAIAYNPRDWHQLAIKLRWEDVYFDSLRHIVAHTRLPVDGITGDPSDDFYVLGLTPTEFQDFASELQAKQAIVLLTLQRSLHHLQLCGSYSEYNKERFPTWITFLNLFKNAWPGRSAHVKTMEKCEFLACAIFGQWLAEQESGDHVWISTRRKADRSGPLQNGLMKLEEATNSTYPPSLFGRNVPRTISSIFLLDRRFEPGRKIDAVLTEIIREADKMVKSAFETYEEEQGEKTLTWRRSRFDGMARGDYGVKVEAFTFLPLDEKNVPWAEEKDWATAEAVVPITVEVAAEAYVAAIQGA</sequence>
<protein>
    <submittedName>
        <fullName evidence="1">Uncharacterized protein</fullName>
    </submittedName>
</protein>
<gene>
    <name evidence="1" type="ORF">ZT1A5_G7984</name>
</gene>
<name>A0A1Y6LV55_ZYMTR</name>
<accession>A0A1Y6LV55</accession>
<organism evidence="1 2">
    <name type="scientific">Zymoseptoria tritici ST99CH_1A5</name>
    <dbReference type="NCBI Taxonomy" id="1276529"/>
    <lineage>
        <taxon>Eukaryota</taxon>
        <taxon>Fungi</taxon>
        <taxon>Dikarya</taxon>
        <taxon>Ascomycota</taxon>
        <taxon>Pezizomycotina</taxon>
        <taxon>Dothideomycetes</taxon>
        <taxon>Dothideomycetidae</taxon>
        <taxon>Mycosphaerellales</taxon>
        <taxon>Mycosphaerellaceae</taxon>
        <taxon>Zymoseptoria</taxon>
    </lineage>
</organism>
<dbReference type="Proteomes" id="UP000215453">
    <property type="component" value="Chromosome 7"/>
</dbReference>
<proteinExistence type="predicted"/>
<evidence type="ECO:0000313" key="1">
    <source>
        <dbReference type="EMBL" id="SMY26541.1"/>
    </source>
</evidence>
<reference evidence="1 2" key="1">
    <citation type="submission" date="2016-10" db="EMBL/GenBank/DDBJ databases">
        <authorList>
            <person name="Varghese N."/>
        </authorList>
    </citation>
    <scope>NUCLEOTIDE SEQUENCE [LARGE SCALE GENOMIC DNA]</scope>
</reference>
<dbReference type="AlphaFoldDB" id="A0A1Y6LV55"/>
<dbReference type="EMBL" id="LT882682">
    <property type="protein sequence ID" value="SMY26541.1"/>
    <property type="molecule type" value="Genomic_DNA"/>
</dbReference>